<evidence type="ECO:0008006" key="4">
    <source>
        <dbReference type="Google" id="ProtNLM"/>
    </source>
</evidence>
<gene>
    <name evidence="2" type="ORF">GCM10023175_66230</name>
</gene>
<dbReference type="RefSeq" id="WP_345427088.1">
    <property type="nucleotide sequence ID" value="NZ_BAABGT010000117.1"/>
</dbReference>
<keyword evidence="1" id="KW-1133">Transmembrane helix</keyword>
<proteinExistence type="predicted"/>
<dbReference type="Pfam" id="PF12277">
    <property type="entry name" value="DUF3618"/>
    <property type="match status" value="1"/>
</dbReference>
<name>A0ABP8S3Y6_9PSEU</name>
<dbReference type="InterPro" id="IPR022062">
    <property type="entry name" value="DUF3618"/>
</dbReference>
<evidence type="ECO:0000313" key="2">
    <source>
        <dbReference type="EMBL" id="GAA4559034.1"/>
    </source>
</evidence>
<accession>A0ABP8S3Y6</accession>
<organism evidence="2 3">
    <name type="scientific">Pseudonocardia xishanensis</name>
    <dbReference type="NCBI Taxonomy" id="630995"/>
    <lineage>
        <taxon>Bacteria</taxon>
        <taxon>Bacillati</taxon>
        <taxon>Actinomycetota</taxon>
        <taxon>Actinomycetes</taxon>
        <taxon>Pseudonocardiales</taxon>
        <taxon>Pseudonocardiaceae</taxon>
        <taxon>Pseudonocardia</taxon>
    </lineage>
</organism>
<evidence type="ECO:0000256" key="1">
    <source>
        <dbReference type="SAM" id="Phobius"/>
    </source>
</evidence>
<evidence type="ECO:0000313" key="3">
    <source>
        <dbReference type="Proteomes" id="UP001501598"/>
    </source>
</evidence>
<keyword evidence="3" id="KW-1185">Reference proteome</keyword>
<dbReference type="EMBL" id="BAABGT010000117">
    <property type="protein sequence ID" value="GAA4559034.1"/>
    <property type="molecule type" value="Genomic_DNA"/>
</dbReference>
<sequence>MSDRTPEEIRTAIAEERAALGETAAALAERADVTGRAKHAAQDTADRAKHAAQNAVVTVRDTAAGVVARARSGEDRRPLFAVGAVIGALVTVLVVRAVRR</sequence>
<keyword evidence="1" id="KW-0472">Membrane</keyword>
<feature type="transmembrane region" description="Helical" evidence="1">
    <location>
        <begin position="79"/>
        <end position="98"/>
    </location>
</feature>
<reference evidence="3" key="1">
    <citation type="journal article" date="2019" name="Int. J. Syst. Evol. Microbiol.">
        <title>The Global Catalogue of Microorganisms (GCM) 10K type strain sequencing project: providing services to taxonomists for standard genome sequencing and annotation.</title>
        <authorList>
            <consortium name="The Broad Institute Genomics Platform"/>
            <consortium name="The Broad Institute Genome Sequencing Center for Infectious Disease"/>
            <person name="Wu L."/>
            <person name="Ma J."/>
        </authorList>
    </citation>
    <scope>NUCLEOTIDE SEQUENCE [LARGE SCALE GENOMIC DNA]</scope>
    <source>
        <strain evidence="3">JCM 17906</strain>
    </source>
</reference>
<dbReference type="Proteomes" id="UP001501598">
    <property type="component" value="Unassembled WGS sequence"/>
</dbReference>
<keyword evidence="1" id="KW-0812">Transmembrane</keyword>
<protein>
    <recommendedName>
        <fullName evidence="4">DUF3618 domain-containing protein</fullName>
    </recommendedName>
</protein>
<comment type="caution">
    <text evidence="2">The sequence shown here is derived from an EMBL/GenBank/DDBJ whole genome shotgun (WGS) entry which is preliminary data.</text>
</comment>